<protein>
    <recommendedName>
        <fullName evidence="1">HTH cro/C1-type domain-containing protein</fullName>
    </recommendedName>
</protein>
<organism evidence="2 3">
    <name type="scientific">Corynebacterium hadale</name>
    <dbReference type="NCBI Taxonomy" id="2026255"/>
    <lineage>
        <taxon>Bacteria</taxon>
        <taxon>Bacillati</taxon>
        <taxon>Actinomycetota</taxon>
        <taxon>Actinomycetes</taxon>
        <taxon>Mycobacteriales</taxon>
        <taxon>Corynebacteriaceae</taxon>
        <taxon>Corynebacterium</taxon>
    </lineage>
</organism>
<dbReference type="Proteomes" id="UP000218281">
    <property type="component" value="Unassembled WGS sequence"/>
</dbReference>
<reference evidence="2 3" key="1">
    <citation type="submission" date="2017-08" db="EMBL/GenBank/DDBJ databases">
        <title>Whole genome sequences of 6 clinical strains closest to Corynebacterium imitans.</title>
        <authorList>
            <person name="Bernier A.-M."/>
            <person name="Burdz T."/>
            <person name="Bernard K."/>
        </authorList>
    </citation>
    <scope>NUCLEOTIDE SEQUENCE [LARGE SCALE GENOMIC DNA]</scope>
    <source>
        <strain evidence="2 3">NML93-0607</strain>
    </source>
</reference>
<comment type="caution">
    <text evidence="2">The sequence shown here is derived from an EMBL/GenBank/DDBJ whole genome shotgun (WGS) entry which is preliminary data.</text>
</comment>
<dbReference type="Pfam" id="PF01381">
    <property type="entry name" value="HTH_3"/>
    <property type="match status" value="1"/>
</dbReference>
<dbReference type="EMBL" id="NSGO01000004">
    <property type="protein sequence ID" value="PAT06229.1"/>
    <property type="molecule type" value="Genomic_DNA"/>
</dbReference>
<sequence>MTLLTHHCRTKHGYRSLILEDMSAWSDHTIDQFVKSMKERRTHLAKSLQDLADNTELLGHPINRSTLSNYETGRSRKISLPDALIIAAALDTSLALMLYPNMPDGEVEWLPVEKWNAWDAGRSLLGIDPPGYYGDRLREAMRDYIRAAETLELVVGRSASDNGTALARLSYQLVELRGEKSRLASEQNARGGEPTDEWREQYAQVERDIEAMTLAIRNFGGVVDDG</sequence>
<dbReference type="InterPro" id="IPR010982">
    <property type="entry name" value="Lambda_DNA-bd_dom_sf"/>
</dbReference>
<dbReference type="CDD" id="cd00093">
    <property type="entry name" value="HTH_XRE"/>
    <property type="match status" value="1"/>
</dbReference>
<proteinExistence type="predicted"/>
<dbReference type="InterPro" id="IPR001387">
    <property type="entry name" value="Cro/C1-type_HTH"/>
</dbReference>
<dbReference type="PROSITE" id="PS50943">
    <property type="entry name" value="HTH_CROC1"/>
    <property type="match status" value="1"/>
</dbReference>
<dbReference type="Gene3D" id="1.10.260.40">
    <property type="entry name" value="lambda repressor-like DNA-binding domains"/>
    <property type="match status" value="1"/>
</dbReference>
<feature type="domain" description="HTH cro/C1-type" evidence="1">
    <location>
        <begin position="37"/>
        <end position="97"/>
    </location>
</feature>
<evidence type="ECO:0000259" key="1">
    <source>
        <dbReference type="PROSITE" id="PS50943"/>
    </source>
</evidence>
<evidence type="ECO:0000313" key="3">
    <source>
        <dbReference type="Proteomes" id="UP000218281"/>
    </source>
</evidence>
<keyword evidence="3" id="KW-1185">Reference proteome</keyword>
<dbReference type="SUPFAM" id="SSF47413">
    <property type="entry name" value="lambda repressor-like DNA-binding domains"/>
    <property type="match status" value="1"/>
</dbReference>
<name>A0ABX4HA64_9CORY</name>
<gene>
    <name evidence="2" type="ORF">CKJ81_04490</name>
</gene>
<accession>A0ABX4HA64</accession>
<evidence type="ECO:0000313" key="2">
    <source>
        <dbReference type="EMBL" id="PAT06229.1"/>
    </source>
</evidence>